<sequence>MIKRFHLVFILLLATSCQFFETEKVSSEKIYKEEIGAIDWKEVDRYPSFSNCENILEKPEQKDCFINTINSHLYKSISHEDMVAVREVYDTVKVNFEVSSSGQLSILEIKMDSLLQKEFPDLEMWILQSIDSLKPVAPAYKRGIPVTTQFTLPVIIKTN</sequence>
<organism evidence="1 2">
    <name type="scientific">Aequorivita aquimaris</name>
    <dbReference type="NCBI Taxonomy" id="1548749"/>
    <lineage>
        <taxon>Bacteria</taxon>
        <taxon>Pseudomonadati</taxon>
        <taxon>Bacteroidota</taxon>
        <taxon>Flavobacteriia</taxon>
        <taxon>Flavobacteriales</taxon>
        <taxon>Flavobacteriaceae</taxon>
        <taxon>Aequorivita</taxon>
    </lineage>
</organism>
<dbReference type="Proteomes" id="UP000070138">
    <property type="component" value="Unassembled WGS sequence"/>
</dbReference>
<dbReference type="PROSITE" id="PS51257">
    <property type="entry name" value="PROKAR_LIPOPROTEIN"/>
    <property type="match status" value="1"/>
</dbReference>
<accession>A0A137RHX9</accession>
<evidence type="ECO:0000313" key="1">
    <source>
        <dbReference type="EMBL" id="KXN99099.1"/>
    </source>
</evidence>
<protein>
    <recommendedName>
        <fullName evidence="3">TonB C-terminal domain-containing protein</fullName>
    </recommendedName>
</protein>
<reference evidence="1 2" key="2">
    <citation type="journal article" date="2016" name="Int. J. Syst. Evol. Microbiol.">
        <title>Vitellibacter aquimaris sp. nov., a marine bacterium isolated from seawater.</title>
        <authorList>
            <person name="Thevarajoo S."/>
            <person name="Selvaratnam C."/>
            <person name="Goh K.M."/>
            <person name="Hong K.W."/>
            <person name="Chan X.Y."/>
            <person name="Chan K.G."/>
            <person name="Chong C.S."/>
        </authorList>
    </citation>
    <scope>NUCLEOTIDE SEQUENCE [LARGE SCALE GENOMIC DNA]</scope>
    <source>
        <strain evidence="1 2">D-24</strain>
    </source>
</reference>
<keyword evidence="2" id="KW-1185">Reference proteome</keyword>
<name>A0A137RHX9_9FLAO</name>
<gene>
    <name evidence="1" type="ORF">LS48_08515</name>
</gene>
<dbReference type="OrthoDB" id="1191002at2"/>
<proteinExistence type="predicted"/>
<reference evidence="2" key="1">
    <citation type="submission" date="2014-10" db="EMBL/GenBank/DDBJ databases">
        <title>Genome sequencing of Vitellibacter sp. D-24.</title>
        <authorList>
            <person name="Thevarajoo S."/>
            <person name="Selvaratnam C."/>
            <person name="Goh K.M."/>
            <person name="Chong C.S."/>
        </authorList>
    </citation>
    <scope>NUCLEOTIDE SEQUENCE [LARGE SCALE GENOMIC DNA]</scope>
    <source>
        <strain evidence="2">D-24</strain>
    </source>
</reference>
<dbReference type="AlphaFoldDB" id="A0A137RHX9"/>
<dbReference type="EMBL" id="JRWG01000004">
    <property type="protein sequence ID" value="KXN99099.1"/>
    <property type="molecule type" value="Genomic_DNA"/>
</dbReference>
<evidence type="ECO:0000313" key="2">
    <source>
        <dbReference type="Proteomes" id="UP000070138"/>
    </source>
</evidence>
<dbReference type="STRING" id="1548749.LS48_08515"/>
<evidence type="ECO:0008006" key="3">
    <source>
        <dbReference type="Google" id="ProtNLM"/>
    </source>
</evidence>
<comment type="caution">
    <text evidence="1">The sequence shown here is derived from an EMBL/GenBank/DDBJ whole genome shotgun (WGS) entry which is preliminary data.</text>
</comment>
<dbReference type="RefSeq" id="WP_062621964.1">
    <property type="nucleotide sequence ID" value="NZ_JRWG01000004.1"/>
</dbReference>